<feature type="domain" description="BTB" evidence="4">
    <location>
        <begin position="319"/>
        <end position="385"/>
    </location>
</feature>
<organism evidence="5 6">
    <name type="scientific">Gambusia affinis</name>
    <name type="common">Western mosquitofish</name>
    <name type="synonym">Heterandria affinis</name>
    <dbReference type="NCBI Taxonomy" id="33528"/>
    <lineage>
        <taxon>Eukaryota</taxon>
        <taxon>Metazoa</taxon>
        <taxon>Chordata</taxon>
        <taxon>Craniata</taxon>
        <taxon>Vertebrata</taxon>
        <taxon>Euteleostomi</taxon>
        <taxon>Actinopterygii</taxon>
        <taxon>Neopterygii</taxon>
        <taxon>Teleostei</taxon>
        <taxon>Neoteleostei</taxon>
        <taxon>Acanthomorphata</taxon>
        <taxon>Ovalentaria</taxon>
        <taxon>Atherinomorphae</taxon>
        <taxon>Cyprinodontiformes</taxon>
        <taxon>Poeciliidae</taxon>
        <taxon>Poeciliinae</taxon>
        <taxon>Gambusia</taxon>
    </lineage>
</organism>
<evidence type="ECO:0000259" key="4">
    <source>
        <dbReference type="PROSITE" id="PS50097"/>
    </source>
</evidence>
<dbReference type="PANTHER" id="PTHR24412">
    <property type="entry name" value="KELCH PROTEIN"/>
    <property type="match status" value="1"/>
</dbReference>
<dbReference type="SMART" id="SM00875">
    <property type="entry name" value="BACK"/>
    <property type="match status" value="1"/>
</dbReference>
<dbReference type="Gene3D" id="1.25.40.420">
    <property type="match status" value="1"/>
</dbReference>
<dbReference type="SUPFAM" id="SSF117281">
    <property type="entry name" value="Kelch motif"/>
    <property type="match status" value="1"/>
</dbReference>
<feature type="region of interest" description="Disordered" evidence="3">
    <location>
        <begin position="38"/>
        <end position="74"/>
    </location>
</feature>
<accession>A0A315V6Y3</accession>
<dbReference type="Pfam" id="PF00651">
    <property type="entry name" value="BTB"/>
    <property type="match status" value="1"/>
</dbReference>
<sequence length="890" mass="100978">MTFPSCPPSRASGVHMDRSVSVSVGVVFGLTLPPLSSGMEDESPFRAGSKPGKTGKELEDKRHTNPEIFSHKSNRKLIWPESKTDNPRRRSCRRTSDVCVELTSDLHSHIPLVHPTWREIKEKFCSVKSMIRHIGYGTTRRDTVRHVGYGTTRRIRYDTSDTWAGLLHLHCAVIGSSGLAGQGGRSTDESSSFGGSQRHQPLLPLCGVNGSHVEMLLTGNDQLQASRRMLWNLLPDANRMNRPWRRWVQSERIWFALPKQCLWAVFWIEGSGFPMILSAVFTTLHRDFQSVVGRWVETSEMSTASNNVWKEMFLEETLCDAVIRVRDAEFKVHRFVLCNPSAFFRDLFLSDQSSGQQVYSFPDLSQNTMELILEYAYTSSVVVTEDNVVELLAAADRFAVPGILQACCDFLQQTLCPKNCIKIWKLADHYKILDLKEVAYLYILQHFEEVVEFCADFQQLPVEELVELIRKNELNVRKETFVFEAILRWVKFAPEDRKGYMGTLFTHVRLLLIPIDYLVETMCKDNLVRNNLQCVNMVISAMKVLHGSNLEMSLTSTRLPSHVLLAIGGFEDNYPSDKIEMYNVRKDCWKTVYKNPAPFPEFSGCVYLKGNIYCVGGCHADHYLSSVIRFNLATQTWKEVGTMHKARCYVSVVVLNDQIYAMGGCNKYDTFKTAERFNPDTNQWTLIAPMHEHRADAGSATLHGKVYICGGFLMDDALSSCECYNPNTNQWTLITHMETARTAAGVIAYKDQLYVLGGYDGRRHVSEVAAYDPLTKCWCMLDPMIHPRSNFGTVVLEDQIYVVGGFTDDNDQLCSKVERYDGNTKTWQAVRDLDSPRGAVNCCVVERIPYAAAFELFVPQTSGIFYVGFTLNHPEFQLRRTGPPTGTCQL</sequence>
<dbReference type="Pfam" id="PF24681">
    <property type="entry name" value="Kelch_KLHDC2_KLHL20_DRC7"/>
    <property type="match status" value="1"/>
</dbReference>
<keyword evidence="1" id="KW-0880">Kelch repeat</keyword>
<comment type="caution">
    <text evidence="5">The sequence shown here is derived from an EMBL/GenBank/DDBJ whole genome shotgun (WGS) entry which is preliminary data.</text>
</comment>
<dbReference type="InterPro" id="IPR006652">
    <property type="entry name" value="Kelch_1"/>
</dbReference>
<dbReference type="Gene3D" id="2.120.10.80">
    <property type="entry name" value="Kelch-type beta propeller"/>
    <property type="match status" value="2"/>
</dbReference>
<feature type="compositionally biased region" description="Polar residues" evidence="3">
    <location>
        <begin position="189"/>
        <end position="198"/>
    </location>
</feature>
<dbReference type="Pfam" id="PF01344">
    <property type="entry name" value="Kelch_1"/>
    <property type="match status" value="2"/>
</dbReference>
<dbReference type="InterPro" id="IPR011333">
    <property type="entry name" value="SKP1/BTB/POZ_sf"/>
</dbReference>
<dbReference type="SMART" id="SM00612">
    <property type="entry name" value="Kelch"/>
    <property type="match status" value="6"/>
</dbReference>
<dbReference type="Proteomes" id="UP000250572">
    <property type="component" value="Unassembled WGS sequence"/>
</dbReference>
<evidence type="ECO:0000256" key="1">
    <source>
        <dbReference type="ARBA" id="ARBA00022441"/>
    </source>
</evidence>
<reference evidence="5 6" key="1">
    <citation type="journal article" date="2018" name="G3 (Bethesda)">
        <title>A High-Quality Reference Genome for the Invasive Mosquitofish Gambusia affinis Using a Chicago Library.</title>
        <authorList>
            <person name="Hoffberg S.L."/>
            <person name="Troendle N.J."/>
            <person name="Glenn T.C."/>
            <person name="Mahmud O."/>
            <person name="Louha S."/>
            <person name="Chalopin D."/>
            <person name="Bennetzen J.L."/>
            <person name="Mauricio R."/>
        </authorList>
    </citation>
    <scope>NUCLEOTIDE SEQUENCE [LARGE SCALE GENOMIC DNA]</scope>
    <source>
        <strain evidence="5">NE01/NJP1002.9</strain>
        <tissue evidence="5">Muscle</tissue>
    </source>
</reference>
<dbReference type="SMART" id="SM00225">
    <property type="entry name" value="BTB"/>
    <property type="match status" value="1"/>
</dbReference>
<dbReference type="InterPro" id="IPR011705">
    <property type="entry name" value="BACK"/>
</dbReference>
<keyword evidence="2" id="KW-0677">Repeat</keyword>
<dbReference type="AlphaFoldDB" id="A0A315V6Y3"/>
<evidence type="ECO:0000256" key="3">
    <source>
        <dbReference type="SAM" id="MobiDB-lite"/>
    </source>
</evidence>
<proteinExistence type="predicted"/>
<feature type="compositionally biased region" description="Basic and acidic residues" evidence="3">
    <location>
        <begin position="54"/>
        <end position="65"/>
    </location>
</feature>
<dbReference type="InterPro" id="IPR000210">
    <property type="entry name" value="BTB/POZ_dom"/>
</dbReference>
<name>A0A315V6Y3_GAMAF</name>
<keyword evidence="6" id="KW-1185">Reference proteome</keyword>
<dbReference type="STRING" id="33528.ENSGAFP00000005719"/>
<dbReference type="PANTHER" id="PTHR24412:SF172">
    <property type="entry name" value="KELCH-LIKE PROTEIN 10"/>
    <property type="match status" value="1"/>
</dbReference>
<gene>
    <name evidence="5" type="ORF">CCH79_00017208</name>
</gene>
<dbReference type="FunFam" id="1.25.40.420:FF:000001">
    <property type="entry name" value="Kelch-like family member 12"/>
    <property type="match status" value="1"/>
</dbReference>
<dbReference type="SUPFAM" id="SSF54695">
    <property type="entry name" value="POZ domain"/>
    <property type="match status" value="1"/>
</dbReference>
<dbReference type="Pfam" id="PF07707">
    <property type="entry name" value="BACK"/>
    <property type="match status" value="1"/>
</dbReference>
<evidence type="ECO:0000313" key="6">
    <source>
        <dbReference type="Proteomes" id="UP000250572"/>
    </source>
</evidence>
<dbReference type="EMBL" id="NHOQ01002296">
    <property type="protein sequence ID" value="PWA18538.1"/>
    <property type="molecule type" value="Genomic_DNA"/>
</dbReference>
<evidence type="ECO:0000256" key="2">
    <source>
        <dbReference type="ARBA" id="ARBA00022737"/>
    </source>
</evidence>
<evidence type="ECO:0000313" key="5">
    <source>
        <dbReference type="EMBL" id="PWA18538.1"/>
    </source>
</evidence>
<feature type="region of interest" description="Disordered" evidence="3">
    <location>
        <begin position="178"/>
        <end position="198"/>
    </location>
</feature>
<protein>
    <recommendedName>
        <fullName evidence="4">BTB domain-containing protein</fullName>
    </recommendedName>
</protein>
<dbReference type="CDD" id="cd18450">
    <property type="entry name" value="BACK_KLHL10"/>
    <property type="match status" value="1"/>
</dbReference>
<dbReference type="PROSITE" id="PS50097">
    <property type="entry name" value="BTB"/>
    <property type="match status" value="1"/>
</dbReference>
<dbReference type="InterPro" id="IPR015915">
    <property type="entry name" value="Kelch-typ_b-propeller"/>
</dbReference>
<dbReference type="Gene3D" id="3.30.710.10">
    <property type="entry name" value="Potassium Channel Kv1.1, Chain A"/>
    <property type="match status" value="1"/>
</dbReference>